<protein>
    <recommendedName>
        <fullName evidence="5">Cytosol aminopeptidase domain-containing protein</fullName>
    </recommendedName>
</protein>
<evidence type="ECO:0000256" key="1">
    <source>
        <dbReference type="ARBA" id="ARBA00009528"/>
    </source>
</evidence>
<dbReference type="SUPFAM" id="SSF53187">
    <property type="entry name" value="Zn-dependent exopeptidases"/>
    <property type="match status" value="1"/>
</dbReference>
<dbReference type="PROSITE" id="PS00631">
    <property type="entry name" value="CYTOSOL_AP"/>
    <property type="match status" value="1"/>
</dbReference>
<evidence type="ECO:0000256" key="2">
    <source>
        <dbReference type="ARBA" id="ARBA00022438"/>
    </source>
</evidence>
<dbReference type="GO" id="GO:0030145">
    <property type="term" value="F:manganese ion binding"/>
    <property type="evidence" value="ECO:0007669"/>
    <property type="project" value="InterPro"/>
</dbReference>
<keyword evidence="7" id="KW-1185">Reference proteome</keyword>
<dbReference type="Gene3D" id="3.40.630.10">
    <property type="entry name" value="Zn peptidases"/>
    <property type="match status" value="2"/>
</dbReference>
<keyword evidence="2" id="KW-0031">Aminopeptidase</keyword>
<evidence type="ECO:0000313" key="6">
    <source>
        <dbReference type="EMBL" id="KAF9077336.1"/>
    </source>
</evidence>
<dbReference type="PANTHER" id="PTHR11963:SF23">
    <property type="entry name" value="CYTOSOL AMINOPEPTIDASE"/>
    <property type="match status" value="1"/>
</dbReference>
<comment type="caution">
    <text evidence="6">The sequence shown here is derived from an EMBL/GenBank/DDBJ whole genome shotgun (WGS) entry which is preliminary data.</text>
</comment>
<accession>A0A9P5Q8P3</accession>
<dbReference type="AlphaFoldDB" id="A0A9P5Q8P3"/>
<keyword evidence="3" id="KW-0645">Protease</keyword>
<dbReference type="InterPro" id="IPR011356">
    <property type="entry name" value="Leucine_aapep/pepB"/>
</dbReference>
<proteinExistence type="inferred from homology"/>
<dbReference type="PANTHER" id="PTHR11963">
    <property type="entry name" value="LEUCINE AMINOPEPTIDASE-RELATED"/>
    <property type="match status" value="1"/>
</dbReference>
<reference evidence="6" key="1">
    <citation type="submission" date="2020-11" db="EMBL/GenBank/DDBJ databases">
        <authorList>
            <consortium name="DOE Joint Genome Institute"/>
            <person name="Ahrendt S."/>
            <person name="Riley R."/>
            <person name="Andreopoulos W."/>
            <person name="Labutti K."/>
            <person name="Pangilinan J."/>
            <person name="Ruiz-Duenas F.J."/>
            <person name="Barrasa J.M."/>
            <person name="Sanchez-Garcia M."/>
            <person name="Camarero S."/>
            <person name="Miyauchi S."/>
            <person name="Serrano A."/>
            <person name="Linde D."/>
            <person name="Babiker R."/>
            <person name="Drula E."/>
            <person name="Ayuso-Fernandez I."/>
            <person name="Pacheco R."/>
            <person name="Padilla G."/>
            <person name="Ferreira P."/>
            <person name="Barriuso J."/>
            <person name="Kellner H."/>
            <person name="Castanera R."/>
            <person name="Alfaro M."/>
            <person name="Ramirez L."/>
            <person name="Pisabarro A.G."/>
            <person name="Kuo A."/>
            <person name="Tritt A."/>
            <person name="Lipzen A."/>
            <person name="He G."/>
            <person name="Yan M."/>
            <person name="Ng V."/>
            <person name="Cullen D."/>
            <person name="Martin F."/>
            <person name="Rosso M.-N."/>
            <person name="Henrissat B."/>
            <person name="Hibbett D."/>
            <person name="Martinez A.T."/>
            <person name="Grigoriev I.V."/>
        </authorList>
    </citation>
    <scope>NUCLEOTIDE SEQUENCE</scope>
    <source>
        <strain evidence="6">AH 40177</strain>
    </source>
</reference>
<dbReference type="InterPro" id="IPR000819">
    <property type="entry name" value="Peptidase_M17_C"/>
</dbReference>
<dbReference type="Proteomes" id="UP000772434">
    <property type="component" value="Unassembled WGS sequence"/>
</dbReference>
<gene>
    <name evidence="6" type="ORF">BDP27DRAFT_1509694</name>
</gene>
<dbReference type="GO" id="GO:0006508">
    <property type="term" value="P:proteolysis"/>
    <property type="evidence" value="ECO:0007669"/>
    <property type="project" value="UniProtKB-KW"/>
</dbReference>
<organism evidence="6 7">
    <name type="scientific">Rhodocollybia butyracea</name>
    <dbReference type="NCBI Taxonomy" id="206335"/>
    <lineage>
        <taxon>Eukaryota</taxon>
        <taxon>Fungi</taxon>
        <taxon>Dikarya</taxon>
        <taxon>Basidiomycota</taxon>
        <taxon>Agaricomycotina</taxon>
        <taxon>Agaricomycetes</taxon>
        <taxon>Agaricomycetidae</taxon>
        <taxon>Agaricales</taxon>
        <taxon>Marasmiineae</taxon>
        <taxon>Omphalotaceae</taxon>
        <taxon>Rhodocollybia</taxon>
    </lineage>
</organism>
<keyword evidence="4" id="KW-0378">Hydrolase</keyword>
<sequence length="251" mass="27293">MEFPANMMMPTAFCKHVKAEFSGIENVEIFVLDEAWAEKKGRAHLQNTFLSVTHGTNEPAKFLKIHYKGAAQKDAKPLAFVGKGITFDSGEISLKPAAVRHADVSPQRSMLNGKSVEVDNTDAEGRLVLSDAIYHASTEYKPHTLIDVATLQTGAMVIALGEVYTGVFSVRIFLSDILFFLSQFYGKNIFDTQIHFLPGPQIYSSNADLYPNEPFQTGGRPAGSATVALFLKSFAHGIEAEGGSNAATAMK</sequence>
<evidence type="ECO:0000313" key="7">
    <source>
        <dbReference type="Proteomes" id="UP000772434"/>
    </source>
</evidence>
<dbReference type="GO" id="GO:0070006">
    <property type="term" value="F:metalloaminopeptidase activity"/>
    <property type="evidence" value="ECO:0007669"/>
    <property type="project" value="InterPro"/>
</dbReference>
<evidence type="ECO:0000256" key="4">
    <source>
        <dbReference type="ARBA" id="ARBA00022801"/>
    </source>
</evidence>
<name>A0A9P5Q8P3_9AGAR</name>
<evidence type="ECO:0000256" key="3">
    <source>
        <dbReference type="ARBA" id="ARBA00022670"/>
    </source>
</evidence>
<dbReference type="EMBL" id="JADNRY010000004">
    <property type="protein sequence ID" value="KAF9077336.1"/>
    <property type="molecule type" value="Genomic_DNA"/>
</dbReference>
<evidence type="ECO:0000259" key="5">
    <source>
        <dbReference type="PROSITE" id="PS00631"/>
    </source>
</evidence>
<comment type="similarity">
    <text evidence="1">Belongs to the peptidase M17 family.</text>
</comment>
<dbReference type="OrthoDB" id="412814at2759"/>
<dbReference type="GO" id="GO:0005737">
    <property type="term" value="C:cytoplasm"/>
    <property type="evidence" value="ECO:0007669"/>
    <property type="project" value="InterPro"/>
</dbReference>
<feature type="domain" description="Cytosol aminopeptidase" evidence="5">
    <location>
        <begin position="120"/>
        <end position="127"/>
    </location>
</feature>
<dbReference type="Pfam" id="PF00883">
    <property type="entry name" value="Peptidase_M17"/>
    <property type="match status" value="2"/>
</dbReference>